<dbReference type="InterPro" id="IPR011010">
    <property type="entry name" value="DNA_brk_join_enz"/>
</dbReference>
<dbReference type="EMBL" id="BKBQ01000021">
    <property type="protein sequence ID" value="GEQ54613.1"/>
    <property type="molecule type" value="Genomic_DNA"/>
</dbReference>
<dbReference type="EMBL" id="BKBO01000022">
    <property type="protein sequence ID" value="GEQ49632.1"/>
    <property type="molecule type" value="Genomic_DNA"/>
</dbReference>
<evidence type="ECO:0000313" key="9">
    <source>
        <dbReference type="Proteomes" id="UP000886597"/>
    </source>
</evidence>
<evidence type="ECO:0000256" key="3">
    <source>
        <dbReference type="ARBA" id="ARBA00023172"/>
    </source>
</evidence>
<dbReference type="Gene3D" id="1.10.443.10">
    <property type="entry name" value="Intergrase catalytic core"/>
    <property type="match status" value="1"/>
</dbReference>
<dbReference type="PROSITE" id="PS51898">
    <property type="entry name" value="TYR_RECOMBINASE"/>
    <property type="match status" value="1"/>
</dbReference>
<dbReference type="InterPro" id="IPR010998">
    <property type="entry name" value="Integrase_recombinase_N"/>
</dbReference>
<evidence type="ECO:0000259" key="5">
    <source>
        <dbReference type="PROSITE" id="PS51898"/>
    </source>
</evidence>
<dbReference type="GO" id="GO:0015074">
    <property type="term" value="P:DNA integration"/>
    <property type="evidence" value="ECO:0007669"/>
    <property type="project" value="InterPro"/>
</dbReference>
<dbReference type="Gene3D" id="1.10.150.130">
    <property type="match status" value="1"/>
</dbReference>
<dbReference type="InterPro" id="IPR013762">
    <property type="entry name" value="Integrase-like_cat_sf"/>
</dbReference>
<feature type="domain" description="Core-binding (CB)" evidence="6">
    <location>
        <begin position="60"/>
        <end position="150"/>
    </location>
</feature>
<dbReference type="CDD" id="cd01189">
    <property type="entry name" value="INT_ICEBs1_C_like"/>
    <property type="match status" value="1"/>
</dbReference>
<dbReference type="SUPFAM" id="SSF56349">
    <property type="entry name" value="DNA breaking-rejoining enzymes"/>
    <property type="match status" value="1"/>
</dbReference>
<evidence type="ECO:0000313" key="7">
    <source>
        <dbReference type="EMBL" id="GEQ49632.1"/>
    </source>
</evidence>
<reference evidence="8" key="2">
    <citation type="journal article" date="2020" name="Int. Dairy J.">
        <title>Lactic acid bacterial diversity in Brie cheese focusing on salt concentration and pH of isolation medium and characterisation of halophilic and alkaliphilic lactic acid bacterial isolates.</title>
        <authorList>
            <person name="Unno R."/>
            <person name="Matsutani M."/>
            <person name="Suzuki T."/>
            <person name="Kodama K."/>
            <person name="Matsushita H."/>
            <person name="Yamasato K."/>
            <person name="Koizumi Y."/>
            <person name="Ishikawa M."/>
        </authorList>
    </citation>
    <scope>NUCLEOTIDE SEQUENCE</scope>
    <source>
        <strain evidence="8">7C1</strain>
        <strain evidence="7">8C4</strain>
    </source>
</reference>
<dbReference type="InterPro" id="IPR050090">
    <property type="entry name" value="Tyrosine_recombinase_XerCD"/>
</dbReference>
<protein>
    <submittedName>
        <fullName evidence="8">Integrase</fullName>
    </submittedName>
</protein>
<dbReference type="InterPro" id="IPR044068">
    <property type="entry name" value="CB"/>
</dbReference>
<organism evidence="8 9">
    <name type="scientific">Tetragenococcus koreensis</name>
    <dbReference type="NCBI Taxonomy" id="290335"/>
    <lineage>
        <taxon>Bacteria</taxon>
        <taxon>Bacillati</taxon>
        <taxon>Bacillota</taxon>
        <taxon>Bacilli</taxon>
        <taxon>Lactobacillales</taxon>
        <taxon>Enterococcaceae</taxon>
        <taxon>Tetragenococcus</taxon>
    </lineage>
</organism>
<evidence type="ECO:0000313" key="10">
    <source>
        <dbReference type="Proteomes" id="UP000886607"/>
    </source>
</evidence>
<comment type="caution">
    <text evidence="8">The sequence shown here is derived from an EMBL/GenBank/DDBJ whole genome shotgun (WGS) entry which is preliminary data.</text>
</comment>
<accession>A0AAN4UC02</accession>
<name>A0AAN4UC02_9ENTE</name>
<dbReference type="InterPro" id="IPR002104">
    <property type="entry name" value="Integrase_catalytic"/>
</dbReference>
<evidence type="ECO:0000256" key="1">
    <source>
        <dbReference type="ARBA" id="ARBA00008857"/>
    </source>
</evidence>
<dbReference type="GO" id="GO:0003677">
    <property type="term" value="F:DNA binding"/>
    <property type="evidence" value="ECO:0007669"/>
    <property type="project" value="UniProtKB-UniRule"/>
</dbReference>
<dbReference type="Proteomes" id="UP000886607">
    <property type="component" value="Unassembled WGS sequence"/>
</dbReference>
<evidence type="ECO:0000259" key="6">
    <source>
        <dbReference type="PROSITE" id="PS51900"/>
    </source>
</evidence>
<feature type="domain" description="Tyr recombinase" evidence="5">
    <location>
        <begin position="182"/>
        <end position="387"/>
    </location>
</feature>
<evidence type="ECO:0000256" key="4">
    <source>
        <dbReference type="PROSITE-ProRule" id="PRU01248"/>
    </source>
</evidence>
<dbReference type="PROSITE" id="PS51900">
    <property type="entry name" value="CB"/>
    <property type="match status" value="1"/>
</dbReference>
<reference evidence="8" key="1">
    <citation type="submission" date="2019-08" db="EMBL/GenBank/DDBJ databases">
        <authorList>
            <person name="Ishikawa M."/>
            <person name="Suzuki T."/>
            <person name="Matsutani M."/>
        </authorList>
    </citation>
    <scope>NUCLEOTIDE SEQUENCE</scope>
    <source>
        <strain evidence="8">7C1</strain>
        <strain evidence="7">8C4</strain>
    </source>
</reference>
<proteinExistence type="inferred from homology"/>
<dbReference type="GO" id="GO:0006310">
    <property type="term" value="P:DNA recombination"/>
    <property type="evidence" value="ECO:0007669"/>
    <property type="project" value="UniProtKB-KW"/>
</dbReference>
<keyword evidence="2 4" id="KW-0238">DNA-binding</keyword>
<dbReference type="PANTHER" id="PTHR30349:SF64">
    <property type="entry name" value="PROPHAGE INTEGRASE INTD-RELATED"/>
    <property type="match status" value="1"/>
</dbReference>
<dbReference type="Pfam" id="PF00589">
    <property type="entry name" value="Phage_integrase"/>
    <property type="match status" value="1"/>
</dbReference>
<dbReference type="Proteomes" id="UP000886597">
    <property type="component" value="Unassembled WGS sequence"/>
</dbReference>
<dbReference type="RefSeq" id="WP_202584057.1">
    <property type="nucleotide sequence ID" value="NZ_BKBO01000022.1"/>
</dbReference>
<sequence length="393" mass="46040">MEKTKDRFKKSIRADGQIAWNFQAFRTTRRGFRTKREAQQEYLRMKREHDKQKKLVGVDATFSHVGEKWFAHYVSLDEQKSNTYAKRKEELSTLNRFIGDEKLTQLTPERLQDLMFELKAKGIDGESKGYAYNSLKSLRQILNMIFRYATQFHLLNENPLGKTRIPKYKTTVEELKGIVSDVEVKYLTIEEVRALLSYALIYEELPLATLFHVLFYTGCRVSEALALQPDDIDFKRNEILFYKQVVMTGATEDFRIDTTKTFASARRVVVTDLVMEKLKHLIEALTEMHKQMKFQQQDFYLFVYLAPGKRGYPFRREYVNDHIKACVERSGIVKAFHTHLARHTMASLCAPYCSLDVIRERLGHTDETVTKIYRHITSNEKLKPLAAFDDLEN</sequence>
<evidence type="ECO:0000313" key="8">
    <source>
        <dbReference type="EMBL" id="GEQ54613.1"/>
    </source>
</evidence>
<evidence type="ECO:0000256" key="2">
    <source>
        <dbReference type="ARBA" id="ARBA00023125"/>
    </source>
</evidence>
<keyword evidence="3" id="KW-0233">DNA recombination</keyword>
<comment type="similarity">
    <text evidence="1">Belongs to the 'phage' integrase family.</text>
</comment>
<gene>
    <name evidence="7" type="ORF">TK11N_14840</name>
    <name evidence="8" type="ORF">TK2N_14570</name>
</gene>
<dbReference type="AlphaFoldDB" id="A0AAN4UC02"/>
<dbReference type="PANTHER" id="PTHR30349">
    <property type="entry name" value="PHAGE INTEGRASE-RELATED"/>
    <property type="match status" value="1"/>
</dbReference>
<keyword evidence="10" id="KW-1185">Reference proteome</keyword>